<gene>
    <name evidence="2" type="ORF">B0H16DRAFT_1476423</name>
</gene>
<accession>A0AAD7HCH8</accession>
<organism evidence="2 3">
    <name type="scientific">Mycena metata</name>
    <dbReference type="NCBI Taxonomy" id="1033252"/>
    <lineage>
        <taxon>Eukaryota</taxon>
        <taxon>Fungi</taxon>
        <taxon>Dikarya</taxon>
        <taxon>Basidiomycota</taxon>
        <taxon>Agaricomycotina</taxon>
        <taxon>Agaricomycetes</taxon>
        <taxon>Agaricomycetidae</taxon>
        <taxon>Agaricales</taxon>
        <taxon>Marasmiineae</taxon>
        <taxon>Mycenaceae</taxon>
        <taxon>Mycena</taxon>
    </lineage>
</organism>
<reference evidence="2" key="1">
    <citation type="submission" date="2023-03" db="EMBL/GenBank/DDBJ databases">
        <title>Massive genome expansion in bonnet fungi (Mycena s.s.) driven by repeated elements and novel gene families across ecological guilds.</title>
        <authorList>
            <consortium name="Lawrence Berkeley National Laboratory"/>
            <person name="Harder C.B."/>
            <person name="Miyauchi S."/>
            <person name="Viragh M."/>
            <person name="Kuo A."/>
            <person name="Thoen E."/>
            <person name="Andreopoulos B."/>
            <person name="Lu D."/>
            <person name="Skrede I."/>
            <person name="Drula E."/>
            <person name="Henrissat B."/>
            <person name="Morin E."/>
            <person name="Kohler A."/>
            <person name="Barry K."/>
            <person name="LaButti K."/>
            <person name="Morin E."/>
            <person name="Salamov A."/>
            <person name="Lipzen A."/>
            <person name="Mereny Z."/>
            <person name="Hegedus B."/>
            <person name="Baldrian P."/>
            <person name="Stursova M."/>
            <person name="Weitz H."/>
            <person name="Taylor A."/>
            <person name="Grigoriev I.V."/>
            <person name="Nagy L.G."/>
            <person name="Martin F."/>
            <person name="Kauserud H."/>
        </authorList>
    </citation>
    <scope>NUCLEOTIDE SEQUENCE</scope>
    <source>
        <strain evidence="2">CBHHK182m</strain>
    </source>
</reference>
<name>A0AAD7HCH8_9AGAR</name>
<keyword evidence="3" id="KW-1185">Reference proteome</keyword>
<dbReference type="AlphaFoldDB" id="A0AAD7HCH8"/>
<dbReference type="EMBL" id="JARKIB010000284">
    <property type="protein sequence ID" value="KAJ7716941.1"/>
    <property type="molecule type" value="Genomic_DNA"/>
</dbReference>
<dbReference type="Proteomes" id="UP001215598">
    <property type="component" value="Unassembled WGS sequence"/>
</dbReference>
<protein>
    <submittedName>
        <fullName evidence="2">Uncharacterized protein</fullName>
    </submittedName>
</protein>
<comment type="caution">
    <text evidence="2">The sequence shown here is derived from an EMBL/GenBank/DDBJ whole genome shotgun (WGS) entry which is preliminary data.</text>
</comment>
<evidence type="ECO:0000256" key="1">
    <source>
        <dbReference type="SAM" id="MobiDB-lite"/>
    </source>
</evidence>
<feature type="region of interest" description="Disordered" evidence="1">
    <location>
        <begin position="113"/>
        <end position="135"/>
    </location>
</feature>
<evidence type="ECO:0000313" key="3">
    <source>
        <dbReference type="Proteomes" id="UP001215598"/>
    </source>
</evidence>
<evidence type="ECO:0000313" key="2">
    <source>
        <dbReference type="EMBL" id="KAJ7716941.1"/>
    </source>
</evidence>
<sequence length="215" mass="23807">MKRGIEAPSLGGYRLVPVTIKVQEDDLKSATSGPAPNSTVDDYSHDLVVNKFLWPKRARVSVDESEAGPVNLQFALICWRVRWCINAAAIDVGVRGHKEMGGTEDLAQRAARAERERDECGGEAAGEEGDPGAMLSGEKNTCRRCHKNEVNGVGSSKLQHRRLPEEYGTYTIQILFLGASRWKQDFWYASSPSSVTVATFCVWLQPYSETGYIPR</sequence>
<proteinExistence type="predicted"/>